<comment type="similarity">
    <text evidence="1">Belongs to the glutamate synthase family.</text>
</comment>
<evidence type="ECO:0000256" key="5">
    <source>
        <dbReference type="ARBA" id="ARBA00023004"/>
    </source>
</evidence>
<proteinExistence type="inferred from homology"/>
<accession>A0A0W8F3X9</accession>
<evidence type="ECO:0000256" key="3">
    <source>
        <dbReference type="ARBA" id="ARBA00022723"/>
    </source>
</evidence>
<dbReference type="SUPFAM" id="SSF57802">
    <property type="entry name" value="Rubredoxin-like"/>
    <property type="match status" value="1"/>
</dbReference>
<dbReference type="AlphaFoldDB" id="A0A0W8F3X9"/>
<dbReference type="Gene3D" id="2.20.28.10">
    <property type="match status" value="1"/>
</dbReference>
<keyword evidence="3" id="KW-0479">Metal-binding</keyword>
<dbReference type="InterPro" id="IPR024188">
    <property type="entry name" value="GltB"/>
</dbReference>
<reference evidence="7" key="1">
    <citation type="journal article" date="2015" name="Proc. Natl. Acad. Sci. U.S.A.">
        <title>Networks of energetic and metabolic interactions define dynamics in microbial communities.</title>
        <authorList>
            <person name="Embree M."/>
            <person name="Liu J.K."/>
            <person name="Al-Bassam M.M."/>
            <person name="Zengler K."/>
        </authorList>
    </citation>
    <scope>NUCLEOTIDE SEQUENCE</scope>
</reference>
<dbReference type="InterPro" id="IPR013785">
    <property type="entry name" value="Aldolase_TIM"/>
</dbReference>
<dbReference type="Pfam" id="PF00301">
    <property type="entry name" value="Rubredoxin"/>
    <property type="match status" value="1"/>
</dbReference>
<organism evidence="7">
    <name type="scientific">hydrocarbon metagenome</name>
    <dbReference type="NCBI Taxonomy" id="938273"/>
    <lineage>
        <taxon>unclassified sequences</taxon>
        <taxon>metagenomes</taxon>
        <taxon>ecological metagenomes</taxon>
    </lineage>
</organism>
<dbReference type="PANTHER" id="PTHR43819">
    <property type="entry name" value="ARCHAEAL-TYPE GLUTAMATE SYNTHASE [NADPH]"/>
    <property type="match status" value="1"/>
</dbReference>
<evidence type="ECO:0000256" key="2">
    <source>
        <dbReference type="ARBA" id="ARBA00022448"/>
    </source>
</evidence>
<dbReference type="InterPro" id="IPR024934">
    <property type="entry name" value="Rubredoxin-like_dom"/>
</dbReference>
<dbReference type="GO" id="GO:0004355">
    <property type="term" value="F:glutamate synthase (NADPH) activity"/>
    <property type="evidence" value="ECO:0007669"/>
    <property type="project" value="UniProtKB-EC"/>
</dbReference>
<sequence length="476" mass="52166">MFEYNPLHGNSLTGIKPGTEVEDFPDSWRCPICDSDRSHLKPVPAEKHEEALFEAILRPVSHEEKKDHEAYLGPWRRESDDLEVHMHEIHLIARTGESRWEPMRTRKPVVSWDDILMKAAQFATIPLNREARVNTRTVIGPNAQKPLVIETPVYVTHMSFGALSREVKIALAMGSAAVKTAIGSGEGGILPEERELAYRYIFEYVPNQYSVNDESLRSSDAIEIKIGQSTSPGLGGHLPAEKVTAEIAGIRGYPQGTDITSPASYPDIRNTDELAAKISWLREKSGGRPIGVKIAAGNIEADLDAILPAGPDFITIDGRPGATGDAPKYIKDATSIPSIFAIYRARKYLDSHRGEGISLIATGGLRISPDFVKALALGADAVAIGTAALMACGCQQYRLCNTGKCPVGITTQNPVLRERLKPEISARELELFLRVSTEELKDFARLTGNDDVHKLDIFDLCTTNSEISNHTDIGHV</sequence>
<dbReference type="InterPro" id="IPR002932">
    <property type="entry name" value="Glu_synthdom"/>
</dbReference>
<evidence type="ECO:0000259" key="6">
    <source>
        <dbReference type="PROSITE" id="PS50903"/>
    </source>
</evidence>
<dbReference type="EMBL" id="LNQE01001556">
    <property type="protein sequence ID" value="KUG15438.1"/>
    <property type="molecule type" value="Genomic_DNA"/>
</dbReference>
<dbReference type="GO" id="GO:0005506">
    <property type="term" value="F:iron ion binding"/>
    <property type="evidence" value="ECO:0007669"/>
    <property type="project" value="InterPro"/>
</dbReference>
<dbReference type="PANTHER" id="PTHR43819:SF1">
    <property type="entry name" value="ARCHAEAL-TYPE GLUTAMATE SYNTHASE [NADPH]"/>
    <property type="match status" value="1"/>
</dbReference>
<gene>
    <name evidence="7" type="ORF">ASZ90_014901</name>
</gene>
<name>A0A0W8F3X9_9ZZZZ</name>
<keyword evidence="5" id="KW-0408">Iron</keyword>
<dbReference type="Pfam" id="PF01645">
    <property type="entry name" value="Glu_synthase"/>
    <property type="match status" value="1"/>
</dbReference>
<dbReference type="EC" id="1.4.1.13" evidence="7"/>
<dbReference type="CDD" id="cd02808">
    <property type="entry name" value="GltS_FMN"/>
    <property type="match status" value="1"/>
</dbReference>
<evidence type="ECO:0000256" key="4">
    <source>
        <dbReference type="ARBA" id="ARBA00022982"/>
    </source>
</evidence>
<evidence type="ECO:0000313" key="7">
    <source>
        <dbReference type="EMBL" id="KUG15438.1"/>
    </source>
</evidence>
<dbReference type="SUPFAM" id="SSF51395">
    <property type="entry name" value="FMN-linked oxidoreductases"/>
    <property type="match status" value="1"/>
</dbReference>
<keyword evidence="2" id="KW-0813">Transport</keyword>
<evidence type="ECO:0000256" key="1">
    <source>
        <dbReference type="ARBA" id="ARBA00009716"/>
    </source>
</evidence>
<keyword evidence="4" id="KW-0249">Electron transport</keyword>
<dbReference type="PIRSF" id="PIRSF006429">
    <property type="entry name" value="GOGAT_lg_2"/>
    <property type="match status" value="1"/>
</dbReference>
<protein>
    <submittedName>
        <fullName evidence="7">Glutamate synthase large chain</fullName>
        <ecNumber evidence="7">1.4.1.13</ecNumber>
    </submittedName>
</protein>
<dbReference type="InterPro" id="IPR024935">
    <property type="entry name" value="Rubredoxin_dom"/>
</dbReference>
<dbReference type="Gene3D" id="3.20.20.70">
    <property type="entry name" value="Aldolase class I"/>
    <property type="match status" value="1"/>
</dbReference>
<dbReference type="GO" id="GO:0006537">
    <property type="term" value="P:glutamate biosynthetic process"/>
    <property type="evidence" value="ECO:0007669"/>
    <property type="project" value="InterPro"/>
</dbReference>
<keyword evidence="7" id="KW-0560">Oxidoreductase</keyword>
<comment type="caution">
    <text evidence="7">The sequence shown here is derived from an EMBL/GenBank/DDBJ whole genome shotgun (WGS) entry which is preliminary data.</text>
</comment>
<feature type="domain" description="Rubredoxin-like" evidence="6">
    <location>
        <begin position="2"/>
        <end position="43"/>
    </location>
</feature>
<dbReference type="PROSITE" id="PS50903">
    <property type="entry name" value="RUBREDOXIN_LIKE"/>
    <property type="match status" value="1"/>
</dbReference>